<gene>
    <name evidence="1" type="ORF">UW32_C0003G0088</name>
</gene>
<organism evidence="1 2">
    <name type="scientific">Candidatus Wolfebacteria bacterium GW2011_GWE2_44_13</name>
    <dbReference type="NCBI Taxonomy" id="1619017"/>
    <lineage>
        <taxon>Bacteria</taxon>
        <taxon>Candidatus Wolfeibacteriota</taxon>
    </lineage>
</organism>
<reference evidence="1 2" key="1">
    <citation type="journal article" date="2015" name="Nature">
        <title>rRNA introns, odd ribosomes, and small enigmatic genomes across a large radiation of phyla.</title>
        <authorList>
            <person name="Brown C.T."/>
            <person name="Hug L.A."/>
            <person name="Thomas B.C."/>
            <person name="Sharon I."/>
            <person name="Castelle C.J."/>
            <person name="Singh A."/>
            <person name="Wilkins M.J."/>
            <person name="Williams K.H."/>
            <person name="Banfield J.F."/>
        </authorList>
    </citation>
    <scope>NUCLEOTIDE SEQUENCE [LARGE SCALE GENOMIC DNA]</scope>
</reference>
<sequence>MAIFDELKSAAAVLKEAGKIEQYEQILVVQKELLDQQKHIYDLEIENRALKELLKVRDSLEFRNGAYWKIGEKEEGPFCSRCWDVNSKTVRMRPGANRAFHGCPECKTSTQTDPGYQTLYVNRKPPSSCR</sequence>
<accession>A0A0G1H843</accession>
<dbReference type="AlphaFoldDB" id="A0A0G1H843"/>
<protein>
    <submittedName>
        <fullName evidence="1">Uncharacterized protein</fullName>
    </submittedName>
</protein>
<proteinExistence type="predicted"/>
<comment type="caution">
    <text evidence="1">The sequence shown here is derived from an EMBL/GenBank/DDBJ whole genome shotgun (WGS) entry which is preliminary data.</text>
</comment>
<evidence type="ECO:0000313" key="2">
    <source>
        <dbReference type="Proteomes" id="UP000034051"/>
    </source>
</evidence>
<dbReference type="Proteomes" id="UP000034051">
    <property type="component" value="Unassembled WGS sequence"/>
</dbReference>
<name>A0A0G1H843_9BACT</name>
<dbReference type="EMBL" id="LCHW01000003">
    <property type="protein sequence ID" value="KKT42985.1"/>
    <property type="molecule type" value="Genomic_DNA"/>
</dbReference>
<evidence type="ECO:0000313" key="1">
    <source>
        <dbReference type="EMBL" id="KKT42985.1"/>
    </source>
</evidence>